<dbReference type="OrthoDB" id="341578at2759"/>
<protein>
    <submittedName>
        <fullName evidence="2">Uncharacterized protein</fullName>
    </submittedName>
</protein>
<dbReference type="EMBL" id="JADCNL010000012">
    <property type="protein sequence ID" value="KAG0458269.1"/>
    <property type="molecule type" value="Genomic_DNA"/>
</dbReference>
<evidence type="ECO:0000313" key="2">
    <source>
        <dbReference type="EMBL" id="KAG0458269.1"/>
    </source>
</evidence>
<evidence type="ECO:0000313" key="3">
    <source>
        <dbReference type="Proteomes" id="UP000636800"/>
    </source>
</evidence>
<gene>
    <name evidence="2" type="ORF">HPP92_023426</name>
</gene>
<name>A0A835PRG4_VANPL</name>
<reference evidence="2 3" key="1">
    <citation type="journal article" date="2020" name="Nat. Food">
        <title>A phased Vanilla planifolia genome enables genetic improvement of flavour and production.</title>
        <authorList>
            <person name="Hasing T."/>
            <person name="Tang H."/>
            <person name="Brym M."/>
            <person name="Khazi F."/>
            <person name="Huang T."/>
            <person name="Chambers A.H."/>
        </authorList>
    </citation>
    <scope>NUCLEOTIDE SEQUENCE [LARGE SCALE GENOMIC DNA]</scope>
    <source>
        <tissue evidence="2">Leaf</tissue>
    </source>
</reference>
<comment type="caution">
    <text evidence="2">The sequence shown here is derived from an EMBL/GenBank/DDBJ whole genome shotgun (WGS) entry which is preliminary data.</text>
</comment>
<feature type="region of interest" description="Disordered" evidence="1">
    <location>
        <begin position="1"/>
        <end position="24"/>
    </location>
</feature>
<organism evidence="2 3">
    <name type="scientific">Vanilla planifolia</name>
    <name type="common">Vanilla</name>
    <dbReference type="NCBI Taxonomy" id="51239"/>
    <lineage>
        <taxon>Eukaryota</taxon>
        <taxon>Viridiplantae</taxon>
        <taxon>Streptophyta</taxon>
        <taxon>Embryophyta</taxon>
        <taxon>Tracheophyta</taxon>
        <taxon>Spermatophyta</taxon>
        <taxon>Magnoliopsida</taxon>
        <taxon>Liliopsida</taxon>
        <taxon>Asparagales</taxon>
        <taxon>Orchidaceae</taxon>
        <taxon>Vanilloideae</taxon>
        <taxon>Vanilleae</taxon>
        <taxon>Vanilla</taxon>
    </lineage>
</organism>
<dbReference type="AlphaFoldDB" id="A0A835PRG4"/>
<dbReference type="Proteomes" id="UP000636800">
    <property type="component" value="Chromosome 12"/>
</dbReference>
<evidence type="ECO:0000256" key="1">
    <source>
        <dbReference type="SAM" id="MobiDB-lite"/>
    </source>
</evidence>
<sequence length="123" mass="13901">MIEKAVAAVETSPSSKLPLEEEEMPVGVAFGSSREREMRKDEREEEVKKNFVPVEELRGGVQRLINRPPDLLAVRENGEIVRKGHNLHRREVVTVGAPWASEENILRNIFVPKPCHRRRAAGG</sequence>
<keyword evidence="3" id="KW-1185">Reference proteome</keyword>
<proteinExistence type="predicted"/>
<accession>A0A835PRG4</accession>